<dbReference type="EMBL" id="JBHFAB010000030">
    <property type="protein sequence ID" value="MFC1420814.1"/>
    <property type="molecule type" value="Genomic_DNA"/>
</dbReference>
<reference evidence="1 2" key="1">
    <citation type="submission" date="2024-09" db="EMBL/GenBank/DDBJ databases">
        <authorList>
            <person name="Lee S.D."/>
        </authorList>
    </citation>
    <scope>NUCLEOTIDE SEQUENCE [LARGE SCALE GENOMIC DNA]</scope>
    <source>
        <strain evidence="1 2">N8-3</strain>
    </source>
</reference>
<protein>
    <submittedName>
        <fullName evidence="1">Uncharacterized protein</fullName>
    </submittedName>
</protein>
<proteinExistence type="predicted"/>
<accession>A0ABV6W481</accession>
<evidence type="ECO:0000313" key="2">
    <source>
        <dbReference type="Proteomes" id="UP001592531"/>
    </source>
</evidence>
<evidence type="ECO:0000313" key="1">
    <source>
        <dbReference type="EMBL" id="MFC1420814.1"/>
    </source>
</evidence>
<organism evidence="1 2">
    <name type="scientific">Streptacidiphilus cavernicola</name>
    <dbReference type="NCBI Taxonomy" id="3342716"/>
    <lineage>
        <taxon>Bacteria</taxon>
        <taxon>Bacillati</taxon>
        <taxon>Actinomycetota</taxon>
        <taxon>Actinomycetes</taxon>
        <taxon>Kitasatosporales</taxon>
        <taxon>Streptomycetaceae</taxon>
        <taxon>Streptacidiphilus</taxon>
    </lineage>
</organism>
<name>A0ABV6W481_9ACTN</name>
<dbReference type="Proteomes" id="UP001592531">
    <property type="component" value="Unassembled WGS sequence"/>
</dbReference>
<comment type="caution">
    <text evidence="1">The sequence shown here is derived from an EMBL/GenBank/DDBJ whole genome shotgun (WGS) entry which is preliminary data.</text>
</comment>
<gene>
    <name evidence="1" type="ORF">ACEZDE_29830</name>
</gene>
<sequence>MSAMDDLAQAYIRAIEKRESLPAREAAEAAWYPGHRLGTVDDIEAAIIARRAEDAVLLAQPGHREATAA</sequence>
<keyword evidence="2" id="KW-1185">Reference proteome</keyword>
<dbReference type="RefSeq" id="WP_380542797.1">
    <property type="nucleotide sequence ID" value="NZ_JBHFAB010000030.1"/>
</dbReference>